<reference evidence="2" key="1">
    <citation type="submission" date="2021-06" db="EMBL/GenBank/DDBJ databases">
        <authorList>
            <person name="Hodson N. C."/>
            <person name="Mongue J. A."/>
            <person name="Jaron S. K."/>
        </authorList>
    </citation>
    <scope>NUCLEOTIDE SEQUENCE</scope>
</reference>
<sequence>MESKAVFSRIPSGGGNNGALDSSSSEDSSY</sequence>
<evidence type="ECO:0000313" key="2">
    <source>
        <dbReference type="EMBL" id="CAG7786672.1"/>
    </source>
</evidence>
<dbReference type="EMBL" id="CAJVCH010322776">
    <property type="protein sequence ID" value="CAG7786672.1"/>
    <property type="molecule type" value="Genomic_DNA"/>
</dbReference>
<dbReference type="AlphaFoldDB" id="A0A8J2P9X9"/>
<organism evidence="2 3">
    <name type="scientific">Allacma fusca</name>
    <dbReference type="NCBI Taxonomy" id="39272"/>
    <lineage>
        <taxon>Eukaryota</taxon>
        <taxon>Metazoa</taxon>
        <taxon>Ecdysozoa</taxon>
        <taxon>Arthropoda</taxon>
        <taxon>Hexapoda</taxon>
        <taxon>Collembola</taxon>
        <taxon>Symphypleona</taxon>
        <taxon>Sminthuridae</taxon>
        <taxon>Allacma</taxon>
    </lineage>
</organism>
<gene>
    <name evidence="2" type="ORF">AFUS01_LOCUS25231</name>
</gene>
<feature type="compositionally biased region" description="Low complexity" evidence="1">
    <location>
        <begin position="21"/>
        <end position="30"/>
    </location>
</feature>
<name>A0A8J2P9X9_9HEXA</name>
<dbReference type="Proteomes" id="UP000708208">
    <property type="component" value="Unassembled WGS sequence"/>
</dbReference>
<comment type="caution">
    <text evidence="2">The sequence shown here is derived from an EMBL/GenBank/DDBJ whole genome shotgun (WGS) entry which is preliminary data.</text>
</comment>
<proteinExistence type="predicted"/>
<protein>
    <submittedName>
        <fullName evidence="2">Uncharacterized protein</fullName>
    </submittedName>
</protein>
<evidence type="ECO:0000256" key="1">
    <source>
        <dbReference type="SAM" id="MobiDB-lite"/>
    </source>
</evidence>
<feature type="non-terminal residue" evidence="2">
    <location>
        <position position="30"/>
    </location>
</feature>
<evidence type="ECO:0000313" key="3">
    <source>
        <dbReference type="Proteomes" id="UP000708208"/>
    </source>
</evidence>
<feature type="region of interest" description="Disordered" evidence="1">
    <location>
        <begin position="1"/>
        <end position="30"/>
    </location>
</feature>
<keyword evidence="3" id="KW-1185">Reference proteome</keyword>
<accession>A0A8J2P9X9</accession>